<comment type="subcellular location">
    <subcellularLocation>
        <location evidence="11">Mitochondrion inner membrane</location>
    </subcellularLocation>
</comment>
<keyword evidence="9 11" id="KW-0627">Porphyrin biosynthesis</keyword>
<accession>A0A4P9XB58</accession>
<comment type="function">
    <text evidence="1 11">Catalyzes the 6-electron oxidation of protoporphyrinogen-IX to form protoporphyrin-IX.</text>
</comment>
<dbReference type="InterPro" id="IPR050464">
    <property type="entry name" value="Zeta_carotene_desat/Oxidored"/>
</dbReference>
<dbReference type="InterPro" id="IPR002937">
    <property type="entry name" value="Amino_oxidase"/>
</dbReference>
<evidence type="ECO:0000256" key="9">
    <source>
        <dbReference type="ARBA" id="ARBA00023244"/>
    </source>
</evidence>
<keyword evidence="7 11" id="KW-0560">Oxidoreductase</keyword>
<evidence type="ECO:0000256" key="10">
    <source>
        <dbReference type="ARBA" id="ARBA00047554"/>
    </source>
</evidence>
<organism evidence="13 14">
    <name type="scientific">Caulochytrium protostelioides</name>
    <dbReference type="NCBI Taxonomy" id="1555241"/>
    <lineage>
        <taxon>Eukaryota</taxon>
        <taxon>Fungi</taxon>
        <taxon>Fungi incertae sedis</taxon>
        <taxon>Chytridiomycota</taxon>
        <taxon>Chytridiomycota incertae sedis</taxon>
        <taxon>Chytridiomycetes</taxon>
        <taxon>Caulochytriales</taxon>
        <taxon>Caulochytriaceae</taxon>
        <taxon>Caulochytrium</taxon>
    </lineage>
</organism>
<comment type="similarity">
    <text evidence="3 11">Belongs to the protoporphyrinogen/coproporphyrinogen oxidase family. Protoporphyrinogen oxidase subfamily.</text>
</comment>
<dbReference type="GO" id="GO:0006782">
    <property type="term" value="P:protoporphyrinogen IX biosynthetic process"/>
    <property type="evidence" value="ECO:0007669"/>
    <property type="project" value="UniProtKB-UniRule"/>
</dbReference>
<evidence type="ECO:0000259" key="12">
    <source>
        <dbReference type="Pfam" id="PF01593"/>
    </source>
</evidence>
<dbReference type="PANTHER" id="PTHR42923:SF3">
    <property type="entry name" value="PROTOPORPHYRINOGEN OXIDASE"/>
    <property type="match status" value="1"/>
</dbReference>
<dbReference type="SUPFAM" id="SSF51905">
    <property type="entry name" value="FAD/NAD(P)-binding domain"/>
    <property type="match status" value="1"/>
</dbReference>
<dbReference type="PANTHER" id="PTHR42923">
    <property type="entry name" value="PROTOPORPHYRINOGEN OXIDASE"/>
    <property type="match status" value="1"/>
</dbReference>
<evidence type="ECO:0000256" key="4">
    <source>
        <dbReference type="ARBA" id="ARBA00012867"/>
    </source>
</evidence>
<gene>
    <name evidence="13" type="ORF">CXG81DRAFT_24976</name>
</gene>
<evidence type="ECO:0000256" key="8">
    <source>
        <dbReference type="ARBA" id="ARBA00023133"/>
    </source>
</evidence>
<dbReference type="OrthoDB" id="438553at2759"/>
<keyword evidence="8 11" id="KW-0350">Heme biosynthesis</keyword>
<protein>
    <recommendedName>
        <fullName evidence="4 11">Protoporphyrinogen oxidase</fullName>
        <ecNumber evidence="4 11">1.3.3.4</ecNumber>
    </recommendedName>
</protein>
<keyword evidence="5 11" id="KW-0285">Flavoprotein</keyword>
<evidence type="ECO:0000256" key="1">
    <source>
        <dbReference type="ARBA" id="ARBA00002600"/>
    </source>
</evidence>
<dbReference type="UniPathway" id="UPA00251">
    <property type="reaction ID" value="UER00324"/>
</dbReference>
<keyword evidence="14" id="KW-1185">Reference proteome</keyword>
<reference evidence="14" key="1">
    <citation type="journal article" date="2018" name="Nat. Microbiol.">
        <title>Leveraging single-cell genomics to expand the fungal tree of life.</title>
        <authorList>
            <person name="Ahrendt S.R."/>
            <person name="Quandt C.A."/>
            <person name="Ciobanu D."/>
            <person name="Clum A."/>
            <person name="Salamov A."/>
            <person name="Andreopoulos B."/>
            <person name="Cheng J.F."/>
            <person name="Woyke T."/>
            <person name="Pelin A."/>
            <person name="Henrissat B."/>
            <person name="Reynolds N.K."/>
            <person name="Benny G.L."/>
            <person name="Smith M.E."/>
            <person name="James T.Y."/>
            <person name="Grigoriev I.V."/>
        </authorList>
    </citation>
    <scope>NUCLEOTIDE SEQUENCE [LARGE SCALE GENOMIC DNA]</scope>
    <source>
        <strain evidence="14">ATCC 52028</strain>
    </source>
</reference>
<dbReference type="AlphaFoldDB" id="A0A4P9XB58"/>
<dbReference type="Gene3D" id="3.50.50.60">
    <property type="entry name" value="FAD/NAD(P)-binding domain"/>
    <property type="match status" value="1"/>
</dbReference>
<evidence type="ECO:0000256" key="3">
    <source>
        <dbReference type="ARBA" id="ARBA00010551"/>
    </source>
</evidence>
<evidence type="ECO:0000313" key="13">
    <source>
        <dbReference type="EMBL" id="RKP02360.1"/>
    </source>
</evidence>
<proteinExistence type="inferred from homology"/>
<dbReference type="SUPFAM" id="SSF54373">
    <property type="entry name" value="FAD-linked reductases, C-terminal domain"/>
    <property type="match status" value="1"/>
</dbReference>
<dbReference type="Pfam" id="PF01593">
    <property type="entry name" value="Amino_oxidase"/>
    <property type="match status" value="1"/>
</dbReference>
<comment type="cofactor">
    <cofactor evidence="11">
        <name>FAD</name>
        <dbReference type="ChEBI" id="CHEBI:57692"/>
    </cofactor>
    <text evidence="11">Binds 1 FAD per subunit.</text>
</comment>
<sequence>MAPTPRRVAVLGGGVTGLAAAYYLRRAATHAGAATTAAAAAAGHTVHVYEQAPRWGGWVQSTRQDGYLFEQGPRTLRPAGGEHTLALVAALGIANEVIGVPKTQPAARTRLVYANGSMNLMPASLLRFAFSTQPVLRGVLGRVLREPFVARSRAADESIDAFVARRFGRRVADDLVSAVVHGIYGGDARTLSMAACFPTLWQREQTYGSVVLPLLLGLTGRSLSAPSEPRPPVVALTAEQHAWVRQMARETAIYAFRDGMQTLTDSLVRALAAPPERGAVRLHGATPVTALAYDADAAQRDAPCWTVTTAAGAAAYDHVISALPSGTLARLLQSGGAATAATADASLPAAVARVVHQLSGPDMTAAASLWVVNLAFHEQVTPQAFGYLVARGGETAPPGDAAWFAHEHGLLGVVFDASALPAQNQFKEESRLTVMLRAPADAAADAVLAQARAGLAKHTGINQTPSSARVTYQPACLPQYRVGHRQRLAALHDALAAAFEGRLSVAGAGYRGVSVNDCIAQAHDVVQHLVAAGGPDPSDAATTTGLAFCRA</sequence>
<name>A0A4P9XB58_9FUNG</name>
<dbReference type="GO" id="GO:0005743">
    <property type="term" value="C:mitochondrial inner membrane"/>
    <property type="evidence" value="ECO:0007669"/>
    <property type="project" value="UniProtKB-SubCell"/>
</dbReference>
<feature type="domain" description="Amine oxidase" evidence="12">
    <location>
        <begin position="16"/>
        <end position="528"/>
    </location>
</feature>
<dbReference type="STRING" id="1555241.A0A4P9XB58"/>
<evidence type="ECO:0000256" key="5">
    <source>
        <dbReference type="ARBA" id="ARBA00022630"/>
    </source>
</evidence>
<dbReference type="InterPro" id="IPR004572">
    <property type="entry name" value="Protoporphyrinogen_oxidase"/>
</dbReference>
<dbReference type="Proteomes" id="UP000274922">
    <property type="component" value="Unassembled WGS sequence"/>
</dbReference>
<comment type="pathway">
    <text evidence="2 11">Porphyrin-containing compound metabolism; protoporphyrin-IX biosynthesis; protoporphyrin-IX from protoporphyrinogen-IX: step 1/1.</text>
</comment>
<evidence type="ECO:0000256" key="11">
    <source>
        <dbReference type="RuleBase" id="RU367069"/>
    </source>
</evidence>
<dbReference type="GO" id="GO:0004729">
    <property type="term" value="F:oxygen-dependent protoporphyrinogen oxidase activity"/>
    <property type="evidence" value="ECO:0007669"/>
    <property type="project" value="UniProtKB-UniRule"/>
</dbReference>
<dbReference type="EMBL" id="ML014145">
    <property type="protein sequence ID" value="RKP02360.1"/>
    <property type="molecule type" value="Genomic_DNA"/>
</dbReference>
<evidence type="ECO:0000256" key="6">
    <source>
        <dbReference type="ARBA" id="ARBA00022827"/>
    </source>
</evidence>
<dbReference type="InterPro" id="IPR036188">
    <property type="entry name" value="FAD/NAD-bd_sf"/>
</dbReference>
<keyword evidence="6 11" id="KW-0274">FAD</keyword>
<dbReference type="EC" id="1.3.3.4" evidence="4 11"/>
<comment type="catalytic activity">
    <reaction evidence="10 11">
        <text>protoporphyrinogen IX + 3 O2 = protoporphyrin IX + 3 H2O2</text>
        <dbReference type="Rhea" id="RHEA:25576"/>
        <dbReference type="ChEBI" id="CHEBI:15379"/>
        <dbReference type="ChEBI" id="CHEBI:16240"/>
        <dbReference type="ChEBI" id="CHEBI:57306"/>
        <dbReference type="ChEBI" id="CHEBI:57307"/>
        <dbReference type="EC" id="1.3.3.4"/>
    </reaction>
</comment>
<evidence type="ECO:0000313" key="14">
    <source>
        <dbReference type="Proteomes" id="UP000274922"/>
    </source>
</evidence>
<evidence type="ECO:0000256" key="2">
    <source>
        <dbReference type="ARBA" id="ARBA00005073"/>
    </source>
</evidence>
<dbReference type="NCBIfam" id="TIGR00562">
    <property type="entry name" value="proto_IX_ox"/>
    <property type="match status" value="1"/>
</dbReference>
<evidence type="ECO:0000256" key="7">
    <source>
        <dbReference type="ARBA" id="ARBA00023002"/>
    </source>
</evidence>